<evidence type="ECO:0000256" key="2">
    <source>
        <dbReference type="SAM" id="MobiDB-lite"/>
    </source>
</evidence>
<evidence type="ECO:0000256" key="1">
    <source>
        <dbReference type="SAM" id="Coils"/>
    </source>
</evidence>
<sequence length="2000" mass="230479">MASKRRNMFQKNKTQETTENEMAISAQLKVQHLEDSLLNKCNLLDSLNEEKNSIFRSLGEANLRISEQESSLSNLKELLRDMEQLKIAAELKSVELEEKLEAEIREESNLMAAKLENEILHLKNNLAQQEALVENLNIRLSEKEKETSGDQNEFQSIKLISELDEWKLKCSQSESEIAAIQEANERYSQLVRELQLANEEIMRNQEKVIMQLDEKEKIVAQYKEKIEELVATISQNNSTISSLESELFKLKEEESKIRKQVHVETQAAQPDHQSQTQKLKILAKNLKMRTKMCQDLEVRLVEVNERVADLEHANNQLNEAKEALSLKVDDLEKELISARDRSVTESDIETLNANLQNIGAKYSNSLQEIENYKQVVEELKRELTGYEETVLKMQKEAAESSTAQEASSSLEIEKRLESLLHEKEEMISRLHAENLVLREQTAQSDKAIQHLEAIIGIEVDKNKEIKDNFNDLVSGMAGHWDFISKVEARWEQLNDAYLESVNCVQEKNKYVEELEKEIGLLKTKVGVLDANMEDKNKLIEGTVHDLGERLKQMEAMKERSANAQAQLIEKLSECSEKEESLNNKIEVFKGLVAELEGRNMEMVEKNSLLEQQRELSSCRIKELEAELEALKDIRSAYNNTLDQIEVLNEDLKQVMAEIESRNQELVSITEERRILIEKVAELEDTCSDLHSQLRDTESHMENLKKETELRRQNLDCANQEIASLQAQLSTGESAEFRQNEEVAPEYRFIYEDQIRVLRQEKDELLKLLKHDVTREVNEVMTTAEMRLTQMSASEEKPMSVFQWQDQGKENFLGESKDEDDGWGWVAPSDQAKDDDRRSAEIQELSVRVQELEAENNRLTEELRLSQKKCGALFKKVKEMKSRNEMLERTKTSSVGFEDLDFALQEEMRNEIDRAQQKVTELSAELKSLKTEKERLLKRIDTLTSANDELVQMKERQDIEVQMWQKRSNELKCQVQGLEWNLEELKATGGDFGMPTVNDSELEGKLTAVVGENEELQRIICDLKDRLTTADSRLKNLQVKETDGGVKEMGIAEESGRIICELTERLKVSESQQETLREELRSVRENEPNRNSEKMLNSFREELECVQSEREALSRTNEELQRAVSDLKVQLAGADSQLQILQVGMKEMGDYDDVNLEKCLNSVRDELAFLKEEKRQLLFKNEELQNANHDLEVKVVKYGTELEVLQEELRKARESQPIGNLEEDLNSARNELKKIGLENEELQKVIRDLKDSIASADSEMKLLQEEVRTTREDRSSWAVSMEQNLNSLREELEHVRQENEVLSKSNEEYNSACLKLGNEKDIVQASLNAIIDECDFFKHRITVLEENIAAMGNRIEEMAKEKAEVVERFNALAKEDDQLRRDILSSKSENESLKQIIENLAEDNNELKILLASSKDDLDVSVRRTGELETSVDRLSRKVVELEEEATKENQTEVQTQYQQTSAPRMFHGFFDTDPKGDGISDEILKVTLKEKDKELQMTRDDVIRLTSEKSELIDEFSVKLEAQKNTHTAEMDKIVALCRAEEQEILLLRERLEGAGKQFESWQGLLAENNEAVTKLNTECSHWKQEATTLSTQLGQLKQHLEETRGNFEAALKVKEETFRNELLNKEEENAHLVCELSSKEQQRQAEVAGLKGEVQRLVSELTHARAECDRIGAENATLKQQHAESCRLLEEVNHLNQVVAEKMMANEYLTQRGEKLEESVTELRRLLEDASTKVQSLEDKCFTLQASLDEKTEQTIRLEEDLRRASEDRVQIEGELEDISALLEDYKMRFRGFEGEMAAVTRIKEELVQRSQFLEEAILEKDQEIVSLQSVLNETQERLVQAKEANMTDETIAIQKRLDKALYTLHQTDVKCEELSLEIMQLLQERDMLQLKLSDALRLNERLKQYETKNSLPLLPSDPAISPHNDETSSQSSRTTTSTINEKLGELHSTYNRDPVIQIDRETRHTQQMHLYTQKNASAEEELNTSGDYGLLNWFFGSR</sequence>
<keyword evidence="4" id="KW-1185">Reference proteome</keyword>
<feature type="coiled-coil region" evidence="1">
    <location>
        <begin position="1714"/>
        <end position="1893"/>
    </location>
</feature>
<feature type="coiled-coil region" evidence="1">
    <location>
        <begin position="1623"/>
        <end position="1668"/>
    </location>
</feature>
<name>A0ABD0XXF9_9HEMI</name>
<reference evidence="3 4" key="1">
    <citation type="submission" date="2024-07" db="EMBL/GenBank/DDBJ databases">
        <title>Chromosome-level genome assembly of the water stick insect Ranatra chinensis (Heteroptera: Nepidae).</title>
        <authorList>
            <person name="Liu X."/>
        </authorList>
    </citation>
    <scope>NUCLEOTIDE SEQUENCE [LARGE SCALE GENOMIC DNA]</scope>
    <source>
        <strain evidence="3">Cailab_2021Rc</strain>
        <tissue evidence="3">Muscle</tissue>
    </source>
</reference>
<dbReference type="Proteomes" id="UP001558652">
    <property type="component" value="Unassembled WGS sequence"/>
</dbReference>
<proteinExistence type="predicted"/>
<feature type="compositionally biased region" description="Low complexity" evidence="2">
    <location>
        <begin position="1929"/>
        <end position="1940"/>
    </location>
</feature>
<gene>
    <name evidence="3" type="ORF">AAG570_005441</name>
</gene>
<keyword evidence="1" id="KW-0175">Coiled coil</keyword>
<organism evidence="3 4">
    <name type="scientific">Ranatra chinensis</name>
    <dbReference type="NCBI Taxonomy" id="642074"/>
    <lineage>
        <taxon>Eukaryota</taxon>
        <taxon>Metazoa</taxon>
        <taxon>Ecdysozoa</taxon>
        <taxon>Arthropoda</taxon>
        <taxon>Hexapoda</taxon>
        <taxon>Insecta</taxon>
        <taxon>Pterygota</taxon>
        <taxon>Neoptera</taxon>
        <taxon>Paraneoptera</taxon>
        <taxon>Hemiptera</taxon>
        <taxon>Heteroptera</taxon>
        <taxon>Panheteroptera</taxon>
        <taxon>Nepomorpha</taxon>
        <taxon>Nepidae</taxon>
        <taxon>Ranatrinae</taxon>
        <taxon>Ranatra</taxon>
    </lineage>
</organism>
<feature type="coiled-coil region" evidence="1">
    <location>
        <begin position="834"/>
        <end position="868"/>
    </location>
</feature>
<accession>A0ABD0XXF9</accession>
<feature type="coiled-coil region" evidence="1">
    <location>
        <begin position="504"/>
        <end position="734"/>
    </location>
</feature>
<feature type="region of interest" description="Disordered" evidence="2">
    <location>
        <begin position="1911"/>
        <end position="1956"/>
    </location>
</feature>
<feature type="coiled-coil region" evidence="1">
    <location>
        <begin position="58"/>
        <end position="260"/>
    </location>
</feature>
<feature type="coiled-coil region" evidence="1">
    <location>
        <begin position="293"/>
        <end position="433"/>
    </location>
</feature>
<dbReference type="EMBL" id="JBFDAA010000018">
    <property type="protein sequence ID" value="KAL1115946.1"/>
    <property type="molecule type" value="Genomic_DNA"/>
</dbReference>
<dbReference type="PANTHER" id="PTHR43941:SF1">
    <property type="entry name" value="STRUCTURAL MAINTENANCE OF CHROMOSOMES PROTEIN 2"/>
    <property type="match status" value="1"/>
</dbReference>
<feature type="coiled-coil region" evidence="1">
    <location>
        <begin position="1065"/>
        <end position="1311"/>
    </location>
</feature>
<feature type="coiled-coil region" evidence="1">
    <location>
        <begin position="904"/>
        <end position="987"/>
    </location>
</feature>
<dbReference type="PANTHER" id="PTHR43941">
    <property type="entry name" value="STRUCTURAL MAINTENANCE OF CHROMOSOMES PROTEIN 2"/>
    <property type="match status" value="1"/>
</dbReference>
<evidence type="ECO:0000313" key="3">
    <source>
        <dbReference type="EMBL" id="KAL1115946.1"/>
    </source>
</evidence>
<feature type="coiled-coil region" evidence="1">
    <location>
        <begin position="1340"/>
        <end position="1451"/>
    </location>
</feature>
<protein>
    <submittedName>
        <fullName evidence="3">Uncharacterized protein</fullName>
    </submittedName>
</protein>
<comment type="caution">
    <text evidence="3">The sequence shown here is derived from an EMBL/GenBank/DDBJ whole genome shotgun (WGS) entry which is preliminary data.</text>
</comment>
<feature type="region of interest" description="Disordered" evidence="2">
    <location>
        <begin position="1"/>
        <end position="20"/>
    </location>
</feature>
<evidence type="ECO:0000313" key="4">
    <source>
        <dbReference type="Proteomes" id="UP001558652"/>
    </source>
</evidence>